<dbReference type="KEGG" id="tpie:A7C91_04865"/>
<organism evidence="1 2">
    <name type="scientific">Thermococcus piezophilus</name>
    <dbReference type="NCBI Taxonomy" id="1712654"/>
    <lineage>
        <taxon>Archaea</taxon>
        <taxon>Methanobacteriati</taxon>
        <taxon>Methanobacteriota</taxon>
        <taxon>Thermococci</taxon>
        <taxon>Thermococcales</taxon>
        <taxon>Thermococcaceae</taxon>
        <taxon>Thermococcus</taxon>
    </lineage>
</organism>
<accession>A0A172WGZ6</accession>
<evidence type="ECO:0000313" key="2">
    <source>
        <dbReference type="Proteomes" id="UP000076969"/>
    </source>
</evidence>
<dbReference type="RefSeq" id="WP_068665404.1">
    <property type="nucleotide sequence ID" value="NZ_CP015520.1"/>
</dbReference>
<protein>
    <submittedName>
        <fullName evidence="1">Uncharacterized protein</fullName>
    </submittedName>
</protein>
<dbReference type="EMBL" id="CP015520">
    <property type="protein sequence ID" value="ANF22576.1"/>
    <property type="molecule type" value="Genomic_DNA"/>
</dbReference>
<name>A0A172WGZ6_9EURY</name>
<sequence length="66" mass="7194">MTAREGENHYPGLGSINTENLSHGLYLLAGWSIASGCSKIDLVERPDIGLDGKSGYLDIVFRKDKN</sequence>
<dbReference type="AlphaFoldDB" id="A0A172WGZ6"/>
<proteinExistence type="predicted"/>
<dbReference type="GeneID" id="28495501"/>
<gene>
    <name evidence="1" type="ORF">A7C91_04865</name>
</gene>
<reference evidence="2" key="1">
    <citation type="journal article" date="2016" name="Syst. Appl. Microbiol.">
        <title>Thermococcus piezophilus sp. nov., a novel hyperthermophilic and piezophilic archaeon with a broad pressure range for growth, isolated from a deepest hydrothermal vent at the Mid-Cayman Rise.</title>
        <authorList>
            <person name="Dalmasso C."/>
            <person name="Oger P."/>
            <person name="Selva G."/>
            <person name="Courtine D."/>
            <person name="L'Haridon S."/>
            <person name="Garlaschelli A."/>
            <person name="Roussel E."/>
            <person name="Miyazaki J."/>
            <person name="Reveillaud J."/>
            <person name="Jebbar M."/>
            <person name="Takai K."/>
            <person name="Maignien L."/>
            <person name="Alain K."/>
        </authorList>
    </citation>
    <scope>NUCLEOTIDE SEQUENCE [LARGE SCALE GENOMIC DNA]</scope>
    <source>
        <strain evidence="2">CDGS</strain>
    </source>
</reference>
<keyword evidence="2" id="KW-1185">Reference proteome</keyword>
<evidence type="ECO:0000313" key="1">
    <source>
        <dbReference type="EMBL" id="ANF22576.1"/>
    </source>
</evidence>
<dbReference type="Proteomes" id="UP000076969">
    <property type="component" value="Chromosome"/>
</dbReference>